<keyword evidence="2" id="KW-1185">Reference proteome</keyword>
<comment type="caution">
    <text evidence="1">The sequence shown here is derived from an EMBL/GenBank/DDBJ whole genome shotgun (WGS) entry which is preliminary data.</text>
</comment>
<name>A0ABP0NFQ4_9DINO</name>
<evidence type="ECO:0000313" key="2">
    <source>
        <dbReference type="Proteomes" id="UP001642484"/>
    </source>
</evidence>
<reference evidence="1 2" key="1">
    <citation type="submission" date="2024-02" db="EMBL/GenBank/DDBJ databases">
        <authorList>
            <person name="Chen Y."/>
            <person name="Shah S."/>
            <person name="Dougan E. K."/>
            <person name="Thang M."/>
            <person name="Chan C."/>
        </authorList>
    </citation>
    <scope>NUCLEOTIDE SEQUENCE [LARGE SCALE GENOMIC DNA]</scope>
</reference>
<protein>
    <submittedName>
        <fullName evidence="1">Uncharacterized protein</fullName>
    </submittedName>
</protein>
<gene>
    <name evidence="1" type="ORF">CCMP2556_LOCUS30792</name>
</gene>
<evidence type="ECO:0000313" key="1">
    <source>
        <dbReference type="EMBL" id="CAK9062620.1"/>
    </source>
</evidence>
<dbReference type="EMBL" id="CAXAMN010021707">
    <property type="protein sequence ID" value="CAK9062620.1"/>
    <property type="molecule type" value="Genomic_DNA"/>
</dbReference>
<accession>A0ABP0NFQ4</accession>
<dbReference type="Proteomes" id="UP001642484">
    <property type="component" value="Unassembled WGS sequence"/>
</dbReference>
<sequence>MLSAGCGKNSRSCCEWLEHLVFDVSGDSGAFPPGSFGGMRQVEEKLGKRYLHTAPAKALEKAEKSFSEAAKELLRPDSEWSYEPAQKDFSNDFAQALRHQVSLSHERMRTAQTQRATADVIGKIQKQLDSFADKLRGTTSGPWSLWTSYRLPGTPIQVSGRYQDGRTNVMFDLVPNKDPANAEAGFVDGLTPQNLGLSLNVGI</sequence>
<organism evidence="1 2">
    <name type="scientific">Durusdinium trenchii</name>
    <dbReference type="NCBI Taxonomy" id="1381693"/>
    <lineage>
        <taxon>Eukaryota</taxon>
        <taxon>Sar</taxon>
        <taxon>Alveolata</taxon>
        <taxon>Dinophyceae</taxon>
        <taxon>Suessiales</taxon>
        <taxon>Symbiodiniaceae</taxon>
        <taxon>Durusdinium</taxon>
    </lineage>
</organism>
<proteinExistence type="predicted"/>